<evidence type="ECO:0000256" key="2">
    <source>
        <dbReference type="ARBA" id="ARBA00022630"/>
    </source>
</evidence>
<dbReference type="GO" id="GO:0051537">
    <property type="term" value="F:2 iron, 2 sulfur cluster binding"/>
    <property type="evidence" value="ECO:0007669"/>
    <property type="project" value="UniProtKB-KW"/>
</dbReference>
<dbReference type="InterPro" id="IPR001433">
    <property type="entry name" value="OxRdtase_FAD/NAD-bd"/>
</dbReference>
<evidence type="ECO:0000256" key="5">
    <source>
        <dbReference type="ARBA" id="ARBA00022827"/>
    </source>
</evidence>
<dbReference type="Gene3D" id="2.40.30.10">
    <property type="entry name" value="Translation factors"/>
    <property type="match status" value="1"/>
</dbReference>
<dbReference type="SUPFAM" id="SSF54292">
    <property type="entry name" value="2Fe-2S ferredoxin-like"/>
    <property type="match status" value="1"/>
</dbReference>
<dbReference type="CDD" id="cd00207">
    <property type="entry name" value="fer2"/>
    <property type="match status" value="1"/>
</dbReference>
<reference evidence="14" key="2">
    <citation type="submission" date="2023-06" db="EMBL/GenBank/DDBJ databases">
        <title>Itaconate inhibition of nontuberculous mycobacteria.</title>
        <authorList>
            <person name="Spilker T."/>
        </authorList>
    </citation>
    <scope>NUCLEOTIDE SEQUENCE [LARGE SCALE GENOMIC DNA]</scope>
    <source>
        <strain evidence="14">FLAC1071</strain>
    </source>
</reference>
<dbReference type="Gene3D" id="3.10.20.30">
    <property type="match status" value="1"/>
</dbReference>
<accession>A0A220YGL2</accession>
<dbReference type="CDD" id="cd06214">
    <property type="entry name" value="PA_degradation_oxidoreductase_like"/>
    <property type="match status" value="1"/>
</dbReference>
<evidence type="ECO:0000313" key="11">
    <source>
        <dbReference type="EMBL" id="ASL16736.1"/>
    </source>
</evidence>
<dbReference type="InterPro" id="IPR036010">
    <property type="entry name" value="2Fe-2S_ferredoxin-like_sf"/>
</dbReference>
<protein>
    <submittedName>
        <fullName evidence="11 12">Ferredoxin</fullName>
    </submittedName>
</protein>
<dbReference type="Proteomes" id="UP000198286">
    <property type="component" value="Chromosome"/>
</dbReference>
<dbReference type="AlphaFoldDB" id="A0A220YGL2"/>
<dbReference type="InterPro" id="IPR006058">
    <property type="entry name" value="2Fe2S_fd_BS"/>
</dbReference>
<feature type="domain" description="2Fe-2S ferredoxin-type" evidence="9">
    <location>
        <begin position="276"/>
        <end position="364"/>
    </location>
</feature>
<feature type="domain" description="FAD-binding FR-type" evidence="10">
    <location>
        <begin position="30"/>
        <end position="135"/>
    </location>
</feature>
<evidence type="ECO:0000256" key="3">
    <source>
        <dbReference type="ARBA" id="ARBA00022714"/>
    </source>
</evidence>
<dbReference type="PROSITE" id="PS00197">
    <property type="entry name" value="2FE2S_FER_1"/>
    <property type="match status" value="1"/>
</dbReference>
<dbReference type="InterPro" id="IPR001709">
    <property type="entry name" value="Flavoprot_Pyr_Nucl_cyt_Rdtase"/>
</dbReference>
<keyword evidence="5" id="KW-0274">FAD</keyword>
<proteinExistence type="predicted"/>
<dbReference type="GO" id="GO:0016491">
    <property type="term" value="F:oxidoreductase activity"/>
    <property type="evidence" value="ECO:0007669"/>
    <property type="project" value="UniProtKB-KW"/>
</dbReference>
<keyword evidence="14" id="KW-1185">Reference proteome</keyword>
<keyword evidence="4" id="KW-0479">Metal-binding</keyword>
<dbReference type="PROSITE" id="PS51085">
    <property type="entry name" value="2FE2S_FER_2"/>
    <property type="match status" value="1"/>
</dbReference>
<dbReference type="SUPFAM" id="SSF63380">
    <property type="entry name" value="Riboflavin synthase domain-like"/>
    <property type="match status" value="1"/>
</dbReference>
<gene>
    <name evidence="11" type="ORF">MYCOZU2_04367</name>
    <name evidence="12" type="ORF">QRB35_06405</name>
</gene>
<keyword evidence="8" id="KW-0411">Iron-sulfur</keyword>
<dbReference type="Pfam" id="PF00970">
    <property type="entry name" value="FAD_binding_6"/>
    <property type="match status" value="1"/>
</dbReference>
<dbReference type="InterPro" id="IPR050415">
    <property type="entry name" value="MRET"/>
</dbReference>
<name>A0A220YGL2_MYCIT</name>
<dbReference type="EMBL" id="CP015267">
    <property type="protein sequence ID" value="ASL16736.1"/>
    <property type="molecule type" value="Genomic_DNA"/>
</dbReference>
<dbReference type="PRINTS" id="PR00371">
    <property type="entry name" value="FPNCR"/>
</dbReference>
<evidence type="ECO:0000313" key="12">
    <source>
        <dbReference type="EMBL" id="MDM3925656.1"/>
    </source>
</evidence>
<dbReference type="InterPro" id="IPR017938">
    <property type="entry name" value="Riboflavin_synthase-like_b-brl"/>
</dbReference>
<evidence type="ECO:0000259" key="10">
    <source>
        <dbReference type="PROSITE" id="PS51384"/>
    </source>
</evidence>
<evidence type="ECO:0000256" key="4">
    <source>
        <dbReference type="ARBA" id="ARBA00022723"/>
    </source>
</evidence>
<evidence type="ECO:0000259" key="9">
    <source>
        <dbReference type="PROSITE" id="PS51085"/>
    </source>
</evidence>
<sequence length="364" mass="38792">MGDHHSTANAGPATVTGGAAGAVDMADAPEGFVPLRVKQVIPETRDAVSIVLDVPQGSAARFGYQAGQFLTLLVRVDGREYRRCYSMSSSPAVGEDLRITVKRDRGGAVSNWLNDTAAPGDLLYALPPQGRFVLNDTGRNLVAFAGGSGITPVFSLLRTALVCGTRGARLFYANRNRDAVIFDEALKTLEKRHADRFVLHHHLDDQRGFATQADIAAFVENTDGADFYVCGPNEFMDTVRTALGAAGVPTSRLHIEHFDVADVAAAAPPETEPVTDEVTIVLDGSTTTAPYYAGNTLLQTARMAGLRAPSSCEIGSCGTCMGRLTQGSARMINNDALDQDEVDDGWVLTCQAVPTSPTVRVVYE</sequence>
<dbReference type="SUPFAM" id="SSF52343">
    <property type="entry name" value="Ferredoxin reductase-like, C-terminal NADP-linked domain"/>
    <property type="match status" value="1"/>
</dbReference>
<dbReference type="KEGG" id="mchi:AN480_19995"/>
<reference evidence="12" key="4">
    <citation type="submission" date="2023-06" db="EMBL/GenBank/DDBJ databases">
        <authorList>
            <person name="Spilker T."/>
        </authorList>
    </citation>
    <scope>NUCLEOTIDE SEQUENCE</scope>
    <source>
        <strain evidence="12">FLAC1071</strain>
    </source>
</reference>
<dbReference type="RefSeq" id="WP_042912811.1">
    <property type="nucleotide sequence ID" value="NZ_CP012885.2"/>
</dbReference>
<dbReference type="PANTHER" id="PTHR47354">
    <property type="entry name" value="NADH OXIDOREDUCTASE HCR"/>
    <property type="match status" value="1"/>
</dbReference>
<keyword evidence="6" id="KW-0560">Oxidoreductase</keyword>
<keyword evidence="2" id="KW-0285">Flavoprotein</keyword>
<dbReference type="Gene3D" id="3.40.50.80">
    <property type="entry name" value="Nucleotide-binding domain of ferredoxin-NADP reductase (FNR) module"/>
    <property type="match status" value="1"/>
</dbReference>
<evidence type="ECO:0000256" key="7">
    <source>
        <dbReference type="ARBA" id="ARBA00023004"/>
    </source>
</evidence>
<dbReference type="EMBL" id="JASZZX010000003">
    <property type="protein sequence ID" value="MDM3925656.1"/>
    <property type="molecule type" value="Genomic_DNA"/>
</dbReference>
<comment type="cofactor">
    <cofactor evidence="1">
        <name>FAD</name>
        <dbReference type="ChEBI" id="CHEBI:57692"/>
    </cofactor>
</comment>
<dbReference type="InterPro" id="IPR017927">
    <property type="entry name" value="FAD-bd_FR_type"/>
</dbReference>
<dbReference type="InterPro" id="IPR001041">
    <property type="entry name" value="2Fe-2S_ferredoxin-type"/>
</dbReference>
<reference evidence="11 13" key="1">
    <citation type="journal article" date="2017" name="Lancet Infect. Dis.">
        <title>Global outbreak of severe Mycobacterium chimaera disease after cardiac surgery: a molecular epidemiological study.</title>
        <authorList>
            <person name="van Ingen J."/>
            <person name="Kohl T."/>
            <person name="Kranzer K."/>
            <person name="Hasse B."/>
            <person name="Keller P."/>
            <person name="Szafranska A."/>
            <person name="Hillemann D."/>
            <person name="Chand M."/>
            <person name="Schreiber P."/>
            <person name="Sommerstein R."/>
            <person name="Berger C."/>
            <person name="Genoni M."/>
            <person name="Ruegg C."/>
            <person name="Troillet N."/>
            <person name="Widmer A.F."/>
            <person name="Becker S.L."/>
            <person name="Herrmann M."/>
            <person name="Eckmanns T."/>
            <person name="Haller S."/>
            <person name="Hoeller C."/>
            <person name="Debast S.B."/>
            <person name="Wolfhagen M.J."/>
            <person name="Hopman J."/>
            <person name="Kluytmans J."/>
            <person name="Langelaar M."/>
            <person name="Notermans D.W."/>
            <person name="ten Oever J."/>
            <person name="van den Barselaar P."/>
            <person name="Vonk A.B.A."/>
            <person name="Vos M.C."/>
            <person name="Ahmed N."/>
            <person name="Brown T."/>
            <person name="Crook D."/>
            <person name="Lamagni T."/>
            <person name="Phin N."/>
            <person name="Smith E.G."/>
            <person name="Zambon M."/>
            <person name="Serr A."/>
            <person name="Goetting T."/>
            <person name="Ebner W."/>
            <person name="Thuermer A."/>
            <person name="Utpatel C."/>
            <person name="Sproer C."/>
            <person name="Bunk B."/>
            <person name="Nubel U."/>
            <person name="Bloemberg G."/>
            <person name="Bottger E."/>
            <person name="Niemann S."/>
            <person name="Wagner D."/>
            <person name="Sax H."/>
        </authorList>
    </citation>
    <scope>NUCLEOTIDE SEQUENCE [LARGE SCALE GENOMIC DNA]</scope>
    <source>
        <strain evidence="11 13">ZUERICH-2</strain>
    </source>
</reference>
<dbReference type="InterPro" id="IPR012675">
    <property type="entry name" value="Beta-grasp_dom_sf"/>
</dbReference>
<dbReference type="GO" id="GO:0050660">
    <property type="term" value="F:flavin adenine dinucleotide binding"/>
    <property type="evidence" value="ECO:0007669"/>
    <property type="project" value="TreeGrafter"/>
</dbReference>
<evidence type="ECO:0000256" key="6">
    <source>
        <dbReference type="ARBA" id="ARBA00023002"/>
    </source>
</evidence>
<dbReference type="Pfam" id="PF00111">
    <property type="entry name" value="Fer2"/>
    <property type="match status" value="1"/>
</dbReference>
<organism evidence="11 13">
    <name type="scientific">Mycobacterium intracellulare subsp. chimaera</name>
    <dbReference type="NCBI Taxonomy" id="222805"/>
    <lineage>
        <taxon>Bacteria</taxon>
        <taxon>Bacillati</taxon>
        <taxon>Actinomycetota</taxon>
        <taxon>Actinomycetes</taxon>
        <taxon>Mycobacteriales</taxon>
        <taxon>Mycobacteriaceae</taxon>
        <taxon>Mycobacterium</taxon>
        <taxon>Mycobacterium avium complex (MAC)</taxon>
    </lineage>
</organism>
<evidence type="ECO:0000256" key="1">
    <source>
        <dbReference type="ARBA" id="ARBA00001974"/>
    </source>
</evidence>
<dbReference type="InterPro" id="IPR008333">
    <property type="entry name" value="Cbr1-like_FAD-bd_dom"/>
</dbReference>
<dbReference type="PRINTS" id="PR00410">
    <property type="entry name" value="PHEHYDRXLASE"/>
</dbReference>
<evidence type="ECO:0000256" key="8">
    <source>
        <dbReference type="ARBA" id="ARBA00023014"/>
    </source>
</evidence>
<dbReference type="InterPro" id="IPR039261">
    <property type="entry name" value="FNR_nucleotide-bd"/>
</dbReference>
<keyword evidence="7" id="KW-0408">Iron</keyword>
<dbReference type="PROSITE" id="PS51384">
    <property type="entry name" value="FAD_FR"/>
    <property type="match status" value="1"/>
</dbReference>
<dbReference type="PANTHER" id="PTHR47354:SF8">
    <property type="entry name" value="1,2-PHENYLACETYL-COA EPOXIDASE, SUBUNIT E"/>
    <property type="match status" value="1"/>
</dbReference>
<reference evidence="12 14" key="3">
    <citation type="submission" date="2023-06" db="EMBL/GenBank/DDBJ databases">
        <title>Itaconate inhibition of nontuberculous mycobacteria.</title>
        <authorList>
            <person name="Breen P."/>
            <person name="Zimbric M."/>
            <person name="Caverly L."/>
        </authorList>
    </citation>
    <scope>NUCLEOTIDE SEQUENCE [LARGE SCALE GENOMIC DNA]</scope>
    <source>
        <strain evidence="12 14">FLAC1071</strain>
    </source>
</reference>
<evidence type="ECO:0000313" key="13">
    <source>
        <dbReference type="Proteomes" id="UP000198286"/>
    </source>
</evidence>
<dbReference type="GO" id="GO:0046872">
    <property type="term" value="F:metal ion binding"/>
    <property type="evidence" value="ECO:0007669"/>
    <property type="project" value="UniProtKB-KW"/>
</dbReference>
<dbReference type="Pfam" id="PF00175">
    <property type="entry name" value="NAD_binding_1"/>
    <property type="match status" value="1"/>
</dbReference>
<dbReference type="Proteomes" id="UP001529272">
    <property type="component" value="Unassembled WGS sequence"/>
</dbReference>
<evidence type="ECO:0000313" key="14">
    <source>
        <dbReference type="Proteomes" id="UP001529272"/>
    </source>
</evidence>
<keyword evidence="3" id="KW-0001">2Fe-2S</keyword>